<evidence type="ECO:0000256" key="3">
    <source>
        <dbReference type="ARBA" id="ARBA00022967"/>
    </source>
</evidence>
<dbReference type="STRING" id="1218508.JG29_01380"/>
<dbReference type="SFLD" id="SFLDG00002">
    <property type="entry name" value="C1.7:_P-type_atpase_like"/>
    <property type="match status" value="1"/>
</dbReference>
<feature type="transmembrane region" description="Helical" evidence="6">
    <location>
        <begin position="42"/>
        <end position="60"/>
    </location>
</feature>
<dbReference type="HOGENOM" id="CLU_002360_5_1_9"/>
<proteinExistence type="predicted"/>
<dbReference type="PRINTS" id="PR00119">
    <property type="entry name" value="CATATPASE"/>
</dbReference>
<feature type="transmembrane region" description="Helical" evidence="6">
    <location>
        <begin position="710"/>
        <end position="728"/>
    </location>
</feature>
<dbReference type="Gene3D" id="2.70.150.10">
    <property type="entry name" value="Calcium-transporting ATPase, cytoplasmic transduction domain A"/>
    <property type="match status" value="1"/>
</dbReference>
<dbReference type="PRINTS" id="PR00120">
    <property type="entry name" value="HATPASE"/>
</dbReference>
<feature type="transmembrane region" description="Helical" evidence="6">
    <location>
        <begin position="254"/>
        <end position="273"/>
    </location>
</feature>
<dbReference type="InterPro" id="IPR018303">
    <property type="entry name" value="ATPase_P-typ_P_site"/>
</dbReference>
<evidence type="ECO:0000256" key="6">
    <source>
        <dbReference type="SAM" id="Phobius"/>
    </source>
</evidence>
<dbReference type="Gene3D" id="1.20.1110.10">
    <property type="entry name" value="Calcium-transporting ATPase, transmembrane domain"/>
    <property type="match status" value="1"/>
</dbReference>
<keyword evidence="9" id="KW-1185">Reference proteome</keyword>
<dbReference type="InterPro" id="IPR023214">
    <property type="entry name" value="HAD_sf"/>
</dbReference>
<dbReference type="AlphaFoldDB" id="A0A0F4KXG1"/>
<dbReference type="SUPFAM" id="SSF81665">
    <property type="entry name" value="Calcium ATPase, transmembrane domain M"/>
    <property type="match status" value="1"/>
</dbReference>
<sequence length="774" mass="85828">MKATDVNTGLNDTQVQQQIKAGHTNKISQNSTSVTKILSKNLFTLFNFINLFLAFIIFSTGSYENLFFLGPVIANFLIGSYQEVKAKKRLDHLTFLNRQKVQVLRNGHIQQIYQDELVLHDLIEIHRGDQIPADGIIRQSTQIEVDEANLTGESNSVSKKNSDPVLSGSLVLSGRALVELTAVGAQSFANKLAHNARQQKHDVSQLMAIINRIIRILTYIIIPLGLILFLVTFYKHHNLNQAILGTSASIIGMIPQGLVLLTSVALAVGAMHLTRKNVLVKSLTALEALARVDTLCLDKTGTITTGNLQLAQIIPLQLDQAALLKICQEIMLATKEHNETAEALLQAAPYSEKLPEIASVVAFSSARKWAAVNWQAGSHYAIGAPSFLLKDQQQIATAQQYAQQGYRVLALVKSAQIITDTVTQPQLLGYILINDEIRTTAADTFEYLRQQGIQIKVISGDDPATVQNIAQKIHLPNGQAALDMSTIGAHPDWNQLVQNYTVFGRTLPEQKQKLIQALQKNDHKVAMTGDGVNDVLAMRQSDCGIAIAGNSDAAENAADFVLLNKNFDSLIYVLNEGRRVINNIERVAALYLIKTMYSVLLTILFIFVHTGYPFYPAQMTPINALTVGIPTFFLALRPDFSPPAGRFFRNVMQVALPAAIDITLVVMAIALYGHWQKLPFSQTSTLAVLAISLIGFAALWVIARPINRGTLTIFLLLFVLNIFVFTIWGWPFKLLNIVTSPIRWDSLIILVLFYPLYLISREIIVRYFLKNKKQ</sequence>
<protein>
    <submittedName>
        <fullName evidence="8">Cation transport ATPase</fullName>
    </submittedName>
</protein>
<dbReference type="Pfam" id="PF00702">
    <property type="entry name" value="Hydrolase"/>
    <property type="match status" value="1"/>
</dbReference>
<dbReference type="InterPro" id="IPR023299">
    <property type="entry name" value="ATPase_P-typ_cyto_dom_N"/>
</dbReference>
<feature type="domain" description="P-type ATPase A" evidence="7">
    <location>
        <begin position="97"/>
        <end position="195"/>
    </location>
</feature>
<dbReference type="PROSITE" id="PS00154">
    <property type="entry name" value="ATPASE_E1_E2"/>
    <property type="match status" value="1"/>
</dbReference>
<dbReference type="PANTHER" id="PTHR42861">
    <property type="entry name" value="CALCIUM-TRANSPORTING ATPASE"/>
    <property type="match status" value="1"/>
</dbReference>
<dbReference type="EMBL" id="JXBZ01000002">
    <property type="protein sequence ID" value="KJY51095.1"/>
    <property type="molecule type" value="Genomic_DNA"/>
</dbReference>
<dbReference type="SUPFAM" id="SSF56784">
    <property type="entry name" value="HAD-like"/>
    <property type="match status" value="1"/>
</dbReference>
<dbReference type="SFLD" id="SFLDS00003">
    <property type="entry name" value="Haloacid_Dehalogenase"/>
    <property type="match status" value="1"/>
</dbReference>
<evidence type="ECO:0000313" key="9">
    <source>
        <dbReference type="Proteomes" id="UP000033695"/>
    </source>
</evidence>
<dbReference type="RefSeq" id="WP_045922052.1">
    <property type="nucleotide sequence ID" value="NZ_JBHTHW010000004.1"/>
</dbReference>
<dbReference type="GO" id="GO:0016887">
    <property type="term" value="F:ATP hydrolysis activity"/>
    <property type="evidence" value="ECO:0007669"/>
    <property type="project" value="InterPro"/>
</dbReference>
<gene>
    <name evidence="8" type="ORF">JG29_01380</name>
</gene>
<keyword evidence="5 6" id="KW-0472">Membrane</keyword>
<feature type="transmembrane region" description="Helical" evidence="6">
    <location>
        <begin position="614"/>
        <end position="635"/>
    </location>
</feature>
<dbReference type="SUPFAM" id="SSF81653">
    <property type="entry name" value="Calcium ATPase, transduction domain A"/>
    <property type="match status" value="1"/>
</dbReference>
<dbReference type="SFLD" id="SFLDF00027">
    <property type="entry name" value="p-type_atpase"/>
    <property type="match status" value="1"/>
</dbReference>
<dbReference type="GO" id="GO:0005524">
    <property type="term" value="F:ATP binding"/>
    <property type="evidence" value="ECO:0007669"/>
    <property type="project" value="InterPro"/>
</dbReference>
<name>A0A0F4KXG1_9LACO</name>
<dbReference type="InterPro" id="IPR059000">
    <property type="entry name" value="ATPase_P-type_domA"/>
</dbReference>
<feature type="transmembrane region" description="Helical" evidence="6">
    <location>
        <begin position="748"/>
        <end position="769"/>
    </location>
</feature>
<dbReference type="OrthoDB" id="9760364at2"/>
<evidence type="ECO:0000259" key="7">
    <source>
        <dbReference type="Pfam" id="PF00122"/>
    </source>
</evidence>
<dbReference type="Gene3D" id="3.40.50.1000">
    <property type="entry name" value="HAD superfamily/HAD-like"/>
    <property type="match status" value="1"/>
</dbReference>
<dbReference type="Pfam" id="PF00122">
    <property type="entry name" value="E1-E2_ATPase"/>
    <property type="match status" value="1"/>
</dbReference>
<evidence type="ECO:0000256" key="5">
    <source>
        <dbReference type="ARBA" id="ARBA00023136"/>
    </source>
</evidence>
<reference evidence="8 9" key="1">
    <citation type="submission" date="2014-12" db="EMBL/GenBank/DDBJ databases">
        <title>Comparative genomics of the lactic acid bacteria isolated from the honey bee gut.</title>
        <authorList>
            <person name="Ellegaard K.M."/>
            <person name="Tamarit D."/>
            <person name="Javelind E."/>
            <person name="Olofsson T."/>
            <person name="Andersson S.G."/>
            <person name="Vasquez A."/>
        </authorList>
    </citation>
    <scope>NUCLEOTIDE SEQUENCE [LARGE SCALE GENOMIC DNA]</scope>
    <source>
        <strain evidence="8 9">Hon2</strain>
    </source>
</reference>
<feature type="transmembrane region" description="Helical" evidence="6">
    <location>
        <begin position="216"/>
        <end position="234"/>
    </location>
</feature>
<accession>A0A0F4KXG1</accession>
<dbReference type="InterPro" id="IPR044492">
    <property type="entry name" value="P_typ_ATPase_HD_dom"/>
</dbReference>
<evidence type="ECO:0000256" key="2">
    <source>
        <dbReference type="ARBA" id="ARBA00022692"/>
    </source>
</evidence>
<keyword evidence="4 6" id="KW-1133">Transmembrane helix</keyword>
<dbReference type="GO" id="GO:0016020">
    <property type="term" value="C:membrane"/>
    <property type="evidence" value="ECO:0007669"/>
    <property type="project" value="UniProtKB-SubCell"/>
</dbReference>
<dbReference type="InterPro" id="IPR023298">
    <property type="entry name" value="ATPase_P-typ_TM_dom_sf"/>
</dbReference>
<organism evidence="8 9">
    <name type="scientific">Bombilactobacillus mellis</name>
    <dbReference type="NCBI Taxonomy" id="1218508"/>
    <lineage>
        <taxon>Bacteria</taxon>
        <taxon>Bacillati</taxon>
        <taxon>Bacillota</taxon>
        <taxon>Bacilli</taxon>
        <taxon>Lactobacillales</taxon>
        <taxon>Lactobacillaceae</taxon>
        <taxon>Bombilactobacillus</taxon>
    </lineage>
</organism>
<feature type="transmembrane region" description="Helical" evidence="6">
    <location>
        <begin position="66"/>
        <end position="84"/>
    </location>
</feature>
<dbReference type="NCBIfam" id="TIGR01494">
    <property type="entry name" value="ATPase_P-type"/>
    <property type="match status" value="2"/>
</dbReference>
<comment type="caution">
    <text evidence="8">The sequence shown here is derived from an EMBL/GenBank/DDBJ whole genome shotgun (WGS) entry which is preliminary data.</text>
</comment>
<feature type="transmembrane region" description="Helical" evidence="6">
    <location>
        <begin position="684"/>
        <end position="703"/>
    </location>
</feature>
<feature type="transmembrane region" description="Helical" evidence="6">
    <location>
        <begin position="588"/>
        <end position="608"/>
    </location>
</feature>
<evidence type="ECO:0000256" key="1">
    <source>
        <dbReference type="ARBA" id="ARBA00004141"/>
    </source>
</evidence>
<feature type="transmembrane region" description="Helical" evidence="6">
    <location>
        <begin position="647"/>
        <end position="672"/>
    </location>
</feature>
<keyword evidence="3" id="KW-1278">Translocase</keyword>
<keyword evidence="2 6" id="KW-0812">Transmembrane</keyword>
<dbReference type="Gene3D" id="3.40.1110.10">
    <property type="entry name" value="Calcium-transporting ATPase, cytoplasmic domain N"/>
    <property type="match status" value="1"/>
</dbReference>
<dbReference type="PATRIC" id="fig|1218508.4.peg.142"/>
<dbReference type="InterPro" id="IPR001757">
    <property type="entry name" value="P_typ_ATPase"/>
</dbReference>
<dbReference type="InterPro" id="IPR008250">
    <property type="entry name" value="ATPase_P-typ_transduc_dom_A_sf"/>
</dbReference>
<dbReference type="Proteomes" id="UP000033695">
    <property type="component" value="Unassembled WGS sequence"/>
</dbReference>
<comment type="subcellular location">
    <subcellularLocation>
        <location evidence="1">Membrane</location>
        <topology evidence="1">Multi-pass membrane protein</topology>
    </subcellularLocation>
</comment>
<evidence type="ECO:0000313" key="8">
    <source>
        <dbReference type="EMBL" id="KJY51095.1"/>
    </source>
</evidence>
<evidence type="ECO:0000256" key="4">
    <source>
        <dbReference type="ARBA" id="ARBA00022989"/>
    </source>
</evidence>
<dbReference type="InterPro" id="IPR036412">
    <property type="entry name" value="HAD-like_sf"/>
</dbReference>